<protein>
    <submittedName>
        <fullName evidence="4">Rab-GAP TBC domain-containing protein</fullName>
    </submittedName>
</protein>
<dbReference type="SMART" id="SM00164">
    <property type="entry name" value="TBC"/>
    <property type="match status" value="1"/>
</dbReference>
<dbReference type="GO" id="GO:0005096">
    <property type="term" value="F:GTPase activator activity"/>
    <property type="evidence" value="ECO:0007669"/>
    <property type="project" value="TreeGrafter"/>
</dbReference>
<sequence length="520" mass="60290">LSVVDDADIAETRQSRYYQNEIRNWLNRHQPGMDTFDIHSQGDLSTYTCPELLSKSNNSAQSSQQSSLVGDRIESNLQLTEEVRQFREKEHGYQQELQRLNQKNQRLIVEIEQLKQLSQNRDQVLDKNYLLTRNRFLNSEVVRLSSKWQDEQSQYVQLSRRVIDLEAQLDQFKQQYVYLLQSCIRIPVCERHSVELVEVKLFGGDVHKKRVCQLLDEARRIDPTLPTFDSLTSGNSHVDLYGFRHSYAEESLALHYICTQLHQHYQSQLTAQQQHRHRWKLYLAQSKNIFINNKETRALVRNGIPSAYRSTVWRCLIHQQVVDYKVKYGKYYYRNLCSSQGSADVEFSTVHQKQIMLDLLRTMPNNVHFSSPTCKGVNQLQTVLRAYCLHNSTIGYCQGMNFIAGTCLLFLSPEDTFWFLVALTEKYFVSSYFDNSLTGAQADQEVLKDLVAHMLPGLAEHLEKCDIDLATVTLNWFLALFFDAVPFQLNPIAFNAIKPYQTEVEIAVQIGLLAISEPPP</sequence>
<dbReference type="Proteomes" id="UP000887566">
    <property type="component" value="Unplaced"/>
</dbReference>
<dbReference type="WBParaSite" id="PSAMB.scaffold3341size18668.g21151.t1">
    <property type="protein sequence ID" value="PSAMB.scaffold3341size18668.g21151.t1"/>
    <property type="gene ID" value="PSAMB.scaffold3341size18668.g21151"/>
</dbReference>
<dbReference type="PROSITE" id="PS50086">
    <property type="entry name" value="TBC_RABGAP"/>
    <property type="match status" value="1"/>
</dbReference>
<feature type="domain" description="Rab-GAP TBC" evidence="2">
    <location>
        <begin position="303"/>
        <end position="501"/>
    </location>
</feature>
<dbReference type="Gene3D" id="1.10.472.80">
    <property type="entry name" value="Ypt/Rab-GAP domain of gyp1p, domain 3"/>
    <property type="match status" value="1"/>
</dbReference>
<name>A0A914W7I3_9BILA</name>
<dbReference type="InterPro" id="IPR035969">
    <property type="entry name" value="Rab-GAP_TBC_sf"/>
</dbReference>
<organism evidence="3 4">
    <name type="scientific">Plectus sambesii</name>
    <dbReference type="NCBI Taxonomy" id="2011161"/>
    <lineage>
        <taxon>Eukaryota</taxon>
        <taxon>Metazoa</taxon>
        <taxon>Ecdysozoa</taxon>
        <taxon>Nematoda</taxon>
        <taxon>Chromadorea</taxon>
        <taxon>Plectida</taxon>
        <taxon>Plectina</taxon>
        <taxon>Plectoidea</taxon>
        <taxon>Plectidae</taxon>
        <taxon>Plectus</taxon>
    </lineage>
</organism>
<reference evidence="4" key="1">
    <citation type="submission" date="2022-11" db="UniProtKB">
        <authorList>
            <consortium name="WormBaseParasite"/>
        </authorList>
    </citation>
    <scope>IDENTIFICATION</scope>
</reference>
<dbReference type="AlphaFoldDB" id="A0A914W7I3"/>
<proteinExistence type="predicted"/>
<dbReference type="Pfam" id="PF00566">
    <property type="entry name" value="RabGAP-TBC"/>
    <property type="match status" value="1"/>
</dbReference>
<feature type="coiled-coil region" evidence="1">
    <location>
        <begin position="83"/>
        <end position="120"/>
    </location>
</feature>
<keyword evidence="3" id="KW-1185">Reference proteome</keyword>
<accession>A0A914W7I3</accession>
<dbReference type="PANTHER" id="PTHR47219:SF20">
    <property type="entry name" value="TBC1 DOMAIN FAMILY MEMBER 2B"/>
    <property type="match status" value="1"/>
</dbReference>
<evidence type="ECO:0000259" key="2">
    <source>
        <dbReference type="PROSITE" id="PS50086"/>
    </source>
</evidence>
<dbReference type="InterPro" id="IPR000195">
    <property type="entry name" value="Rab-GAP-TBC_dom"/>
</dbReference>
<evidence type="ECO:0000256" key="1">
    <source>
        <dbReference type="SAM" id="Coils"/>
    </source>
</evidence>
<dbReference type="PANTHER" id="PTHR47219">
    <property type="entry name" value="RAB GTPASE-ACTIVATING PROTEIN 1-LIKE"/>
    <property type="match status" value="1"/>
</dbReference>
<dbReference type="FunFam" id="1.10.8.270:FF:000026">
    <property type="entry name" value="TBC (Tre-2/Bub2/Cdc16) domain family"/>
    <property type="match status" value="1"/>
</dbReference>
<evidence type="ECO:0000313" key="4">
    <source>
        <dbReference type="WBParaSite" id="PSAMB.scaffold3341size18668.g21151.t1"/>
    </source>
</evidence>
<evidence type="ECO:0000313" key="3">
    <source>
        <dbReference type="Proteomes" id="UP000887566"/>
    </source>
</evidence>
<keyword evidence="1" id="KW-0175">Coiled coil</keyword>
<dbReference type="GO" id="GO:0031267">
    <property type="term" value="F:small GTPase binding"/>
    <property type="evidence" value="ECO:0007669"/>
    <property type="project" value="TreeGrafter"/>
</dbReference>
<dbReference type="InterPro" id="IPR050302">
    <property type="entry name" value="Rab_GAP_TBC_domain"/>
</dbReference>
<dbReference type="SUPFAM" id="SSF47923">
    <property type="entry name" value="Ypt/Rab-GAP domain of gyp1p"/>
    <property type="match status" value="1"/>
</dbReference>
<dbReference type="Gene3D" id="1.10.8.270">
    <property type="entry name" value="putative rabgap domain of human tbc1 domain family member 14 like domains"/>
    <property type="match status" value="1"/>
</dbReference>